<comment type="caution">
    <text evidence="2">The sequence shown here is derived from an EMBL/GenBank/DDBJ whole genome shotgun (WGS) entry which is preliminary data.</text>
</comment>
<dbReference type="EMBL" id="LNNH01000055">
    <property type="protein sequence ID" value="KWW11360.1"/>
    <property type="molecule type" value="Genomic_DNA"/>
</dbReference>
<dbReference type="RefSeq" id="WP_061144300.1">
    <property type="nucleotide sequence ID" value="NZ_LNNH01000055.1"/>
</dbReference>
<protein>
    <submittedName>
        <fullName evidence="2">Uncharacterized protein</fullName>
    </submittedName>
</protein>
<organism evidence="2 3">
    <name type="scientific">Peribacillus simplex</name>
    <dbReference type="NCBI Taxonomy" id="1478"/>
    <lineage>
        <taxon>Bacteria</taxon>
        <taxon>Bacillati</taxon>
        <taxon>Bacillota</taxon>
        <taxon>Bacilli</taxon>
        <taxon>Bacillales</taxon>
        <taxon>Bacillaceae</taxon>
        <taxon>Peribacillus</taxon>
    </lineage>
</organism>
<feature type="transmembrane region" description="Helical" evidence="1">
    <location>
        <begin position="76"/>
        <end position="96"/>
    </location>
</feature>
<feature type="transmembrane region" description="Helical" evidence="1">
    <location>
        <begin position="6"/>
        <end position="22"/>
    </location>
</feature>
<accession>A0A120GMS9</accession>
<keyword evidence="3" id="KW-1185">Reference proteome</keyword>
<keyword evidence="1" id="KW-0472">Membrane</keyword>
<keyword evidence="1" id="KW-0812">Transmembrane</keyword>
<evidence type="ECO:0000313" key="3">
    <source>
        <dbReference type="Proteomes" id="UP000064189"/>
    </source>
</evidence>
<dbReference type="InterPro" id="IPR014617">
    <property type="entry name" value="YphA_Bacsu"/>
</dbReference>
<dbReference type="PIRSF" id="PIRSF036710">
    <property type="entry name" value="YphA_Bacsu"/>
    <property type="match status" value="1"/>
</dbReference>
<keyword evidence="1" id="KW-1133">Transmembrane helix</keyword>
<evidence type="ECO:0000256" key="1">
    <source>
        <dbReference type="SAM" id="Phobius"/>
    </source>
</evidence>
<proteinExistence type="predicted"/>
<dbReference type="Proteomes" id="UP000064189">
    <property type="component" value="Unassembled WGS sequence"/>
</dbReference>
<feature type="transmembrane region" description="Helical" evidence="1">
    <location>
        <begin position="131"/>
        <end position="151"/>
    </location>
</feature>
<sequence length="206" mass="24206">MDGILFYWFSWIVWVIVMFFIPKTVPYRFDFLFHLLAVMLLAGYKLEISLLSMHVSGLYLFLILCVYIRKQSIFKIMELISGCLIVTLAYASFQLFSLLDPIWLIINPSYLLCLFLNYLILLLFKNWKHRLFALLIGLIMGDIIYSVLLVYHSFPYVALAFAWHDDAALILGANVLWRMLELVGQYVYSASQSRFLAKQRKENFNQ</sequence>
<dbReference type="Pfam" id="PF24124">
    <property type="entry name" value="YphA"/>
    <property type="match status" value="1"/>
</dbReference>
<gene>
    <name evidence="2" type="ORF">AS888_02165</name>
</gene>
<name>A0A120GMS9_9BACI</name>
<evidence type="ECO:0000313" key="2">
    <source>
        <dbReference type="EMBL" id="KWW11360.1"/>
    </source>
</evidence>
<feature type="transmembrane region" description="Helical" evidence="1">
    <location>
        <begin position="102"/>
        <end position="124"/>
    </location>
</feature>
<feature type="transmembrane region" description="Helical" evidence="1">
    <location>
        <begin position="52"/>
        <end position="69"/>
    </location>
</feature>
<dbReference type="AlphaFoldDB" id="A0A120GMS9"/>
<reference evidence="2 3" key="1">
    <citation type="submission" date="2015-11" db="EMBL/GenBank/DDBJ databases">
        <title>Genome Sequence of Bacillus simplex strain VanAntwerpen2.</title>
        <authorList>
            <person name="Couger M.B."/>
        </authorList>
    </citation>
    <scope>NUCLEOTIDE SEQUENCE [LARGE SCALE GENOMIC DNA]</scope>
    <source>
        <strain evidence="2 3">VanAntwerpen02</strain>
    </source>
</reference>